<organism evidence="1 2">
    <name type="scientific">Cytobacillus horneckiae</name>
    <dbReference type="NCBI Taxonomy" id="549687"/>
    <lineage>
        <taxon>Bacteria</taxon>
        <taxon>Bacillati</taxon>
        <taxon>Bacillota</taxon>
        <taxon>Bacilli</taxon>
        <taxon>Bacillales</taxon>
        <taxon>Bacillaceae</taxon>
        <taxon>Cytobacillus</taxon>
    </lineage>
</organism>
<keyword evidence="2" id="KW-1185">Reference proteome</keyword>
<dbReference type="EMBL" id="PISD01000049">
    <property type="protein sequence ID" value="PKG27172.1"/>
    <property type="molecule type" value="Genomic_DNA"/>
</dbReference>
<accession>A0A2N0ZCC7</accession>
<dbReference type="RefSeq" id="WP_066193055.1">
    <property type="nucleotide sequence ID" value="NZ_JARMMB010000004.1"/>
</dbReference>
<gene>
    <name evidence="1" type="ORF">CWS20_20200</name>
</gene>
<proteinExistence type="predicted"/>
<evidence type="ECO:0000313" key="1">
    <source>
        <dbReference type="EMBL" id="PKG27172.1"/>
    </source>
</evidence>
<comment type="caution">
    <text evidence="1">The sequence shown here is derived from an EMBL/GenBank/DDBJ whole genome shotgun (WGS) entry which is preliminary data.</text>
</comment>
<dbReference type="AlphaFoldDB" id="A0A2N0ZCC7"/>
<name>A0A2N0ZCC7_9BACI</name>
<dbReference type="Proteomes" id="UP000233343">
    <property type="component" value="Unassembled WGS sequence"/>
</dbReference>
<reference evidence="1 2" key="1">
    <citation type="journal article" date="2010" name="Int. J. Syst. Evol. Microbiol.">
        <title>Bacillus horneckiae sp. nov., isolated from a spacecraft-assembly clean room.</title>
        <authorList>
            <person name="Vaishampayan P."/>
            <person name="Probst A."/>
            <person name="Krishnamurthi S."/>
            <person name="Ghosh S."/>
            <person name="Osman S."/>
            <person name="McDowall A."/>
            <person name="Ruckmani A."/>
            <person name="Mayilraj S."/>
            <person name="Venkateswaran K."/>
        </authorList>
    </citation>
    <scope>NUCLEOTIDE SEQUENCE [LARGE SCALE GENOMIC DNA]</scope>
    <source>
        <strain evidence="2">1PO1SC</strain>
    </source>
</reference>
<protein>
    <submittedName>
        <fullName evidence="1">Uncharacterized protein</fullName>
    </submittedName>
</protein>
<evidence type="ECO:0000313" key="2">
    <source>
        <dbReference type="Proteomes" id="UP000233343"/>
    </source>
</evidence>
<sequence>MKNTVPISLSTHELAFCLALCGYESMGSQIFNSMQLSVENEADRFIQETEISLRRKGFWDEDRSTMLVSGLEDLLHLLVHSKKKIRSIKSNQVLFIHMLDQKNVLFQEILGQSHFFSIQAIEEGLTNLLEKHLGLDKESPKPENGFQTLLFSEQMYDELHRLDPSVLEKMVNDPALDVELRQFFADFKENNQEFDNMSFMEMDYIKDYIEIKQVNFLLPSKHFIWNLNYEKIEQEEVYIIPENINEYCKGLNEAIMHYFFQGTAPAIK</sequence>